<dbReference type="EMBL" id="JAHVJA010000009">
    <property type="protein sequence ID" value="MBY6141309.1"/>
    <property type="molecule type" value="Genomic_DNA"/>
</dbReference>
<evidence type="ECO:0000256" key="3">
    <source>
        <dbReference type="RuleBase" id="RU000363"/>
    </source>
</evidence>
<organism evidence="4 5">
    <name type="scientific">Leisingera daeponensis</name>
    <dbReference type="NCBI Taxonomy" id="405746"/>
    <lineage>
        <taxon>Bacteria</taxon>
        <taxon>Pseudomonadati</taxon>
        <taxon>Pseudomonadota</taxon>
        <taxon>Alphaproteobacteria</taxon>
        <taxon>Rhodobacterales</taxon>
        <taxon>Roseobacteraceae</taxon>
        <taxon>Leisingera</taxon>
    </lineage>
</organism>
<dbReference type="CDD" id="cd05374">
    <property type="entry name" value="17beta-HSD-like_SDR_c"/>
    <property type="match status" value="1"/>
</dbReference>
<dbReference type="PANTHER" id="PTHR42901:SF1">
    <property type="entry name" value="ALCOHOL DEHYDROGENASE"/>
    <property type="match status" value="1"/>
</dbReference>
<dbReference type="PRINTS" id="PR00081">
    <property type="entry name" value="GDHRDH"/>
</dbReference>
<evidence type="ECO:0000313" key="4">
    <source>
        <dbReference type="EMBL" id="MBY6141309.1"/>
    </source>
</evidence>
<dbReference type="InterPro" id="IPR020904">
    <property type="entry name" value="Sc_DH/Rdtase_CS"/>
</dbReference>
<dbReference type="NCBIfam" id="NF006776">
    <property type="entry name" value="PRK09291.1"/>
    <property type="match status" value="1"/>
</dbReference>
<keyword evidence="5" id="KW-1185">Reference proteome</keyword>
<sequence>MSKTILITGAGSGLGKGAAFELAKQGHRVIATTHGAKGAETLKAEAAELGLALETVMLDITSAEDRQAAFDRFGAEVDVVVANAAIGDTGPIAEIDVDRIRTVFETNVFSTVEFVQPYAQAFARRGRGKVVFVSSIAGFLTFPYLAPYTASKHALEAIAELMREELEPMGVQVATLNPGAYRTGFNDRMYDKMDEWYDPEKSITSPEAIRKVRDLFAGDGLQMDPQPMIDKMAEVIAADHHKFRTVFPEEAIKDVLDYQQKHWTLEI</sequence>
<evidence type="ECO:0000313" key="5">
    <source>
        <dbReference type="Proteomes" id="UP000766629"/>
    </source>
</evidence>
<protein>
    <submittedName>
        <fullName evidence="4">SDR family oxidoreductase</fullName>
    </submittedName>
</protein>
<dbReference type="InterPro" id="IPR036291">
    <property type="entry name" value="NAD(P)-bd_dom_sf"/>
</dbReference>
<dbReference type="RefSeq" id="WP_222509383.1">
    <property type="nucleotide sequence ID" value="NZ_JAHVJA010000009.1"/>
</dbReference>
<evidence type="ECO:0000256" key="2">
    <source>
        <dbReference type="ARBA" id="ARBA00023002"/>
    </source>
</evidence>
<comment type="caution">
    <text evidence="4">The sequence shown here is derived from an EMBL/GenBank/DDBJ whole genome shotgun (WGS) entry which is preliminary data.</text>
</comment>
<evidence type="ECO:0000256" key="1">
    <source>
        <dbReference type="ARBA" id="ARBA00006484"/>
    </source>
</evidence>
<name>A0ABS7NKT8_9RHOB</name>
<reference evidence="4 5" key="1">
    <citation type="submission" date="2021-06" db="EMBL/GenBank/DDBJ databases">
        <title>50 bacteria genomes isolated from Dapeng, Shenzhen, China.</title>
        <authorList>
            <person name="Zheng W."/>
            <person name="Yu S."/>
            <person name="Huang Y."/>
        </authorList>
    </citation>
    <scope>NUCLEOTIDE SEQUENCE [LARGE SCALE GENOMIC DNA]</scope>
    <source>
        <strain evidence="4 5">DP1N14-2</strain>
    </source>
</reference>
<comment type="similarity">
    <text evidence="1 3">Belongs to the short-chain dehydrogenases/reductases (SDR) family.</text>
</comment>
<dbReference type="PROSITE" id="PS00061">
    <property type="entry name" value="ADH_SHORT"/>
    <property type="match status" value="1"/>
</dbReference>
<dbReference type="SUPFAM" id="SSF51735">
    <property type="entry name" value="NAD(P)-binding Rossmann-fold domains"/>
    <property type="match status" value="1"/>
</dbReference>
<dbReference type="Gene3D" id="3.40.50.720">
    <property type="entry name" value="NAD(P)-binding Rossmann-like Domain"/>
    <property type="match status" value="1"/>
</dbReference>
<dbReference type="PANTHER" id="PTHR42901">
    <property type="entry name" value="ALCOHOL DEHYDROGENASE"/>
    <property type="match status" value="1"/>
</dbReference>
<accession>A0ABS7NKT8</accession>
<dbReference type="PRINTS" id="PR00080">
    <property type="entry name" value="SDRFAMILY"/>
</dbReference>
<dbReference type="Proteomes" id="UP000766629">
    <property type="component" value="Unassembled WGS sequence"/>
</dbReference>
<dbReference type="Pfam" id="PF00106">
    <property type="entry name" value="adh_short"/>
    <property type="match status" value="1"/>
</dbReference>
<gene>
    <name evidence="4" type="ORF">KUV26_17870</name>
</gene>
<dbReference type="InterPro" id="IPR002347">
    <property type="entry name" value="SDR_fam"/>
</dbReference>
<keyword evidence="2" id="KW-0560">Oxidoreductase</keyword>
<proteinExistence type="inferred from homology"/>